<reference evidence="7 8" key="1">
    <citation type="journal article" date="2021" name="Elife">
        <title>Chloroplast acquisition without the gene transfer in kleptoplastic sea slugs, Plakobranchus ocellatus.</title>
        <authorList>
            <person name="Maeda T."/>
            <person name="Takahashi S."/>
            <person name="Yoshida T."/>
            <person name="Shimamura S."/>
            <person name="Takaki Y."/>
            <person name="Nagai Y."/>
            <person name="Toyoda A."/>
            <person name="Suzuki Y."/>
            <person name="Arimoto A."/>
            <person name="Ishii H."/>
            <person name="Satoh N."/>
            <person name="Nishiyama T."/>
            <person name="Hasebe M."/>
            <person name="Maruyama T."/>
            <person name="Minagawa J."/>
            <person name="Obokata J."/>
            <person name="Shigenobu S."/>
        </authorList>
    </citation>
    <scope>NUCLEOTIDE SEQUENCE [LARGE SCALE GENOMIC DNA]</scope>
</reference>
<keyword evidence="2" id="KW-0808">Transferase</keyword>
<dbReference type="Proteomes" id="UP000735302">
    <property type="component" value="Unassembled WGS sequence"/>
</dbReference>
<keyword evidence="3" id="KW-0378">Hydrolase</keyword>
<sequence length="309" mass="34637">MYPLRKAVHLVELLSVLALCACPVTSQYDPESHRGTTGNICHVFKGRCWDYEVTRYLTDLPRVETNCGKLWKLFTKAFSYKSPCDVQLENYQPFLEAASQNLPENKVLFWSGVFSLAHKLGNDGQEYVTLEDTLVGYLANSITWCGQSSEPGMNYTRCPSWDDCPLEAAESFWAGASTAFARGARGQVLLMLDGSNPAKPAYRRDSFFGKYELPNLSQDVTSVYVIVSHVLDKPKLELCGSGSLQSLEADVIERGFFYTCVDDPLAVRHLLCSQNPQSRECQAILRHRQGELPTRDGPRVLNDAPDRFS</sequence>
<dbReference type="Pfam" id="PF02267">
    <property type="entry name" value="Rib_hydrolayse"/>
    <property type="match status" value="1"/>
</dbReference>
<gene>
    <name evidence="7" type="ORF">PoB_001152600</name>
</gene>
<keyword evidence="8" id="KW-1185">Reference proteome</keyword>
<name>A0AAV3YNY6_9GAST</name>
<dbReference type="PANTHER" id="PTHR10912:SF7">
    <property type="entry name" value="ADP-RIBOSYL CYCLASE_CYCLIC ADP-RIBOSE HYDROLASE"/>
    <property type="match status" value="1"/>
</dbReference>
<dbReference type="InterPro" id="IPR003193">
    <property type="entry name" value="ADP-ribosyl_cyclase"/>
</dbReference>
<dbReference type="GO" id="GO:0005886">
    <property type="term" value="C:plasma membrane"/>
    <property type="evidence" value="ECO:0007669"/>
    <property type="project" value="TreeGrafter"/>
</dbReference>
<dbReference type="EMBL" id="BLXT01001350">
    <property type="protein sequence ID" value="GFN85020.1"/>
    <property type="molecule type" value="Genomic_DNA"/>
</dbReference>
<dbReference type="GO" id="GO:0016849">
    <property type="term" value="F:phosphorus-oxygen lyase activity"/>
    <property type="evidence" value="ECO:0007669"/>
    <property type="project" value="TreeGrafter"/>
</dbReference>
<feature type="signal peptide" evidence="6">
    <location>
        <begin position="1"/>
        <end position="26"/>
    </location>
</feature>
<dbReference type="AlphaFoldDB" id="A0AAV3YNY6"/>
<dbReference type="GO" id="GO:0061809">
    <property type="term" value="F:NAD+ nucleosidase activity, cyclic ADP-ribose generating"/>
    <property type="evidence" value="ECO:0007669"/>
    <property type="project" value="InterPro"/>
</dbReference>
<evidence type="ECO:0000256" key="3">
    <source>
        <dbReference type="ARBA" id="ARBA00022801"/>
    </source>
</evidence>
<keyword evidence="6" id="KW-0732">Signal</keyword>
<evidence type="ECO:0000256" key="4">
    <source>
        <dbReference type="ARBA" id="ARBA00023027"/>
    </source>
</evidence>
<dbReference type="GO" id="GO:0016740">
    <property type="term" value="F:transferase activity"/>
    <property type="evidence" value="ECO:0007669"/>
    <property type="project" value="UniProtKB-KW"/>
</dbReference>
<keyword evidence="5" id="KW-1015">Disulfide bond</keyword>
<proteinExistence type="inferred from homology"/>
<evidence type="ECO:0000313" key="7">
    <source>
        <dbReference type="EMBL" id="GFN85020.1"/>
    </source>
</evidence>
<evidence type="ECO:0000256" key="5">
    <source>
        <dbReference type="ARBA" id="ARBA00023157"/>
    </source>
</evidence>
<accession>A0AAV3YNY6</accession>
<dbReference type="SUPFAM" id="SSF52309">
    <property type="entry name" value="N-(deoxy)ribosyltransferase-like"/>
    <property type="match status" value="1"/>
</dbReference>
<dbReference type="CDD" id="cd04759">
    <property type="entry name" value="Rib_hydrolase"/>
    <property type="match status" value="1"/>
</dbReference>
<evidence type="ECO:0000256" key="1">
    <source>
        <dbReference type="ARBA" id="ARBA00005406"/>
    </source>
</evidence>
<evidence type="ECO:0000256" key="2">
    <source>
        <dbReference type="ARBA" id="ARBA00022679"/>
    </source>
</evidence>
<protein>
    <submittedName>
        <fullName evidence="7">ADP-ribosyl cyclase 1</fullName>
    </submittedName>
</protein>
<dbReference type="Gene3D" id="1.20.82.10">
    <property type="entry name" value="ADP Ribosyl Cyclase, Chain A, domain 1"/>
    <property type="match status" value="1"/>
</dbReference>
<dbReference type="Gene3D" id="3.40.50.720">
    <property type="entry name" value="NAD(P)-binding Rossmann-like Domain"/>
    <property type="match status" value="1"/>
</dbReference>
<comment type="similarity">
    <text evidence="1">Belongs to the ADP-ribosyl cyclase family.</text>
</comment>
<feature type="chain" id="PRO_5043573562" evidence="6">
    <location>
        <begin position="27"/>
        <end position="309"/>
    </location>
</feature>
<evidence type="ECO:0000313" key="8">
    <source>
        <dbReference type="Proteomes" id="UP000735302"/>
    </source>
</evidence>
<comment type="caution">
    <text evidence="7">The sequence shown here is derived from an EMBL/GenBank/DDBJ whole genome shotgun (WGS) entry which is preliminary data.</text>
</comment>
<dbReference type="PANTHER" id="PTHR10912">
    <property type="entry name" value="ADP-RIBOSYL CYCLASE"/>
    <property type="match status" value="1"/>
</dbReference>
<keyword evidence="4" id="KW-0520">NAD</keyword>
<evidence type="ECO:0000256" key="6">
    <source>
        <dbReference type="SAM" id="SignalP"/>
    </source>
</evidence>
<organism evidence="7 8">
    <name type="scientific">Plakobranchus ocellatus</name>
    <dbReference type="NCBI Taxonomy" id="259542"/>
    <lineage>
        <taxon>Eukaryota</taxon>
        <taxon>Metazoa</taxon>
        <taxon>Spiralia</taxon>
        <taxon>Lophotrochozoa</taxon>
        <taxon>Mollusca</taxon>
        <taxon>Gastropoda</taxon>
        <taxon>Heterobranchia</taxon>
        <taxon>Euthyneura</taxon>
        <taxon>Panpulmonata</taxon>
        <taxon>Sacoglossa</taxon>
        <taxon>Placobranchoidea</taxon>
        <taxon>Plakobranchidae</taxon>
        <taxon>Plakobranchus</taxon>
    </lineage>
</organism>